<evidence type="ECO:0000313" key="9">
    <source>
        <dbReference type="EMBL" id="QNL98878.1"/>
    </source>
</evidence>
<evidence type="ECO:0000313" key="10">
    <source>
        <dbReference type="Proteomes" id="UP000515819"/>
    </source>
</evidence>
<keyword evidence="7 8" id="KW-0472">Membrane</keyword>
<feature type="transmembrane region" description="Helical" evidence="8">
    <location>
        <begin position="82"/>
        <end position="102"/>
    </location>
</feature>
<protein>
    <submittedName>
        <fullName evidence="9">Accessory gene regulator B family protein</fullName>
    </submittedName>
</protein>
<dbReference type="Pfam" id="PF04647">
    <property type="entry name" value="AgrB"/>
    <property type="match status" value="1"/>
</dbReference>
<feature type="transmembrane region" description="Helical" evidence="8">
    <location>
        <begin position="108"/>
        <end position="129"/>
    </location>
</feature>
<evidence type="ECO:0000256" key="2">
    <source>
        <dbReference type="ARBA" id="ARBA00022654"/>
    </source>
</evidence>
<dbReference type="EMBL" id="CP060632">
    <property type="protein sequence ID" value="QNL98878.1"/>
    <property type="molecule type" value="Genomic_DNA"/>
</dbReference>
<keyword evidence="6 8" id="KW-1133">Transmembrane helix</keyword>
<keyword evidence="2" id="KW-0673">Quorum sensing</keyword>
<feature type="transmembrane region" description="Helical" evidence="8">
    <location>
        <begin position="47"/>
        <end position="70"/>
    </location>
</feature>
<evidence type="ECO:0000256" key="7">
    <source>
        <dbReference type="ARBA" id="ARBA00023136"/>
    </source>
</evidence>
<feature type="transmembrane region" description="Helical" evidence="8">
    <location>
        <begin position="168"/>
        <end position="186"/>
    </location>
</feature>
<dbReference type="GO" id="GO:0008233">
    <property type="term" value="F:peptidase activity"/>
    <property type="evidence" value="ECO:0007669"/>
    <property type="project" value="UniProtKB-KW"/>
</dbReference>
<keyword evidence="4 8" id="KW-0812">Transmembrane</keyword>
<dbReference type="Proteomes" id="UP000515819">
    <property type="component" value="Chromosome"/>
</dbReference>
<dbReference type="GO" id="GO:0009372">
    <property type="term" value="P:quorum sensing"/>
    <property type="evidence" value="ECO:0007669"/>
    <property type="project" value="UniProtKB-KW"/>
</dbReference>
<dbReference type="GO" id="GO:0006508">
    <property type="term" value="P:proteolysis"/>
    <property type="evidence" value="ECO:0007669"/>
    <property type="project" value="UniProtKB-KW"/>
</dbReference>
<reference evidence="9 10" key="1">
    <citation type="submission" date="2020-08" db="EMBL/GenBank/DDBJ databases">
        <authorList>
            <person name="Liu C."/>
            <person name="Sun Q."/>
        </authorList>
    </citation>
    <scope>NUCLEOTIDE SEQUENCE [LARGE SCALE GENOMIC DNA]</scope>
    <source>
        <strain evidence="9 10">NSJ-4</strain>
    </source>
</reference>
<keyword evidence="5" id="KW-0378">Hydrolase</keyword>
<sequence length="190" mass="21601">MIETFAHRLAQKLISLSSEDTVTTDDIAVVSYGIECLLNLCIPFFFFLIYSCFTHRILGMVYFLISFLFLRNHIGGFHAKSHIRCLLYSTIYGLFFLWLLTLPILPGLYIKLSIYGIILAGIAIGKPICQTNMNSTRARMNSYITIILECLCMICFDKIWHFTTLSTAIFLGSCAAAILYIPGRIFQHNT</sequence>
<evidence type="ECO:0000256" key="8">
    <source>
        <dbReference type="SAM" id="Phobius"/>
    </source>
</evidence>
<keyword evidence="10" id="KW-1185">Reference proteome</keyword>
<keyword evidence="1" id="KW-1003">Cell membrane</keyword>
<dbReference type="KEGG" id="wcp:H9Q76_08970"/>
<accession>A0A7G9FJZ7</accession>
<name>A0A7G9FJZ7_9FIRM</name>
<proteinExistence type="predicted"/>
<evidence type="ECO:0000256" key="4">
    <source>
        <dbReference type="ARBA" id="ARBA00022692"/>
    </source>
</evidence>
<evidence type="ECO:0000256" key="3">
    <source>
        <dbReference type="ARBA" id="ARBA00022670"/>
    </source>
</evidence>
<evidence type="ECO:0000256" key="6">
    <source>
        <dbReference type="ARBA" id="ARBA00022989"/>
    </source>
</evidence>
<evidence type="ECO:0000256" key="5">
    <source>
        <dbReference type="ARBA" id="ARBA00022801"/>
    </source>
</evidence>
<dbReference type="InterPro" id="IPR006741">
    <property type="entry name" value="AgrB"/>
</dbReference>
<keyword evidence="3" id="KW-0645">Protease</keyword>
<organism evidence="9 10">
    <name type="scientific">Wujia chipingensis</name>
    <dbReference type="NCBI Taxonomy" id="2763670"/>
    <lineage>
        <taxon>Bacteria</taxon>
        <taxon>Bacillati</taxon>
        <taxon>Bacillota</taxon>
        <taxon>Clostridia</taxon>
        <taxon>Lachnospirales</taxon>
        <taxon>Lachnospiraceae</taxon>
        <taxon>Wujia</taxon>
    </lineage>
</organism>
<dbReference type="AlphaFoldDB" id="A0A7G9FJZ7"/>
<dbReference type="RefSeq" id="WP_408646495.1">
    <property type="nucleotide sequence ID" value="NZ_CP060632.1"/>
</dbReference>
<gene>
    <name evidence="9" type="ORF">H9Q76_08970</name>
</gene>
<evidence type="ECO:0000256" key="1">
    <source>
        <dbReference type="ARBA" id="ARBA00022475"/>
    </source>
</evidence>
<dbReference type="GO" id="GO:0016020">
    <property type="term" value="C:membrane"/>
    <property type="evidence" value="ECO:0007669"/>
    <property type="project" value="InterPro"/>
</dbReference>